<dbReference type="SMART" id="SM00530">
    <property type="entry name" value="HTH_XRE"/>
    <property type="match status" value="1"/>
</dbReference>
<dbReference type="PANTHER" id="PTHR37038">
    <property type="entry name" value="TRANSCRIPTIONAL REGULATOR-RELATED"/>
    <property type="match status" value="1"/>
</dbReference>
<evidence type="ECO:0000259" key="1">
    <source>
        <dbReference type="PROSITE" id="PS50943"/>
    </source>
</evidence>
<sequence length="291" mass="34411">MKNYGTLIKKIRMEKGLSQKDIYEGIMTRQTYYLIESNVSMPSFDKFLLILEKLFLSIDEFLSLLNPTIFPNEKLLYQELAELTFNKDKNGLYLFIKNALRLYKETENKKYWHLQLIAESMFRIHFEEPCLSETKSLEELMLPIKKYLIGIETWHVYELKLLNNSLYCFTLDEAISLVTLIGSKIETLTYTAEFQDVKLRIYLNLSFLCLKHQNYSAALHFSALAKESAQINYRLFERIVSELNYEIARSSIEKHDCLSPKANQLIQLLQSLDFIETVKEYQEILEENHLY</sequence>
<dbReference type="InterPro" id="IPR011990">
    <property type="entry name" value="TPR-like_helical_dom_sf"/>
</dbReference>
<dbReference type="CDD" id="cd00093">
    <property type="entry name" value="HTH_XRE"/>
    <property type="match status" value="1"/>
</dbReference>
<dbReference type="AlphaFoldDB" id="A0A1E5KYT6"/>
<dbReference type="EMBL" id="MIEK01000014">
    <property type="protein sequence ID" value="OEH82849.1"/>
    <property type="molecule type" value="Genomic_DNA"/>
</dbReference>
<dbReference type="Proteomes" id="UP000095256">
    <property type="component" value="Unassembled WGS sequence"/>
</dbReference>
<organism evidence="2 3">
    <name type="scientific">Enterococcus rivorum</name>
    <dbReference type="NCBI Taxonomy" id="762845"/>
    <lineage>
        <taxon>Bacteria</taxon>
        <taxon>Bacillati</taxon>
        <taxon>Bacillota</taxon>
        <taxon>Bacilli</taxon>
        <taxon>Lactobacillales</taxon>
        <taxon>Enterococcaceae</taxon>
        <taxon>Enterococcus</taxon>
    </lineage>
</organism>
<reference evidence="2 3" key="1">
    <citation type="submission" date="2016-09" db="EMBL/GenBank/DDBJ databases">
        <authorList>
            <person name="Capua I."/>
            <person name="De Benedictis P."/>
            <person name="Joannis T."/>
            <person name="Lombin L.H."/>
            <person name="Cattoli G."/>
        </authorList>
    </citation>
    <scope>NUCLEOTIDE SEQUENCE [LARGE SCALE GENOMIC DNA]</scope>
    <source>
        <strain evidence="2 3">LMG 25899</strain>
    </source>
</reference>
<proteinExistence type="predicted"/>
<dbReference type="STRING" id="762845.BCR26_11535"/>
<feature type="domain" description="HTH cro/C1-type" evidence="1">
    <location>
        <begin position="8"/>
        <end position="61"/>
    </location>
</feature>
<dbReference type="PROSITE" id="PS50943">
    <property type="entry name" value="HTH_CROC1"/>
    <property type="match status" value="1"/>
</dbReference>
<dbReference type="SUPFAM" id="SSF47413">
    <property type="entry name" value="lambda repressor-like DNA-binding domains"/>
    <property type="match status" value="1"/>
</dbReference>
<dbReference type="InterPro" id="IPR053163">
    <property type="entry name" value="HTH-type_regulator_Rgg"/>
</dbReference>
<accession>A0A1E5KYT6</accession>
<dbReference type="RefSeq" id="WP_069698198.1">
    <property type="nucleotide sequence ID" value="NZ_JAGGMA010000030.1"/>
</dbReference>
<dbReference type="InterPro" id="IPR001387">
    <property type="entry name" value="Cro/C1-type_HTH"/>
</dbReference>
<name>A0A1E5KYT6_9ENTE</name>
<evidence type="ECO:0000313" key="3">
    <source>
        <dbReference type="Proteomes" id="UP000095256"/>
    </source>
</evidence>
<dbReference type="Gene3D" id="1.25.40.10">
    <property type="entry name" value="Tetratricopeptide repeat domain"/>
    <property type="match status" value="1"/>
</dbReference>
<keyword evidence="3" id="KW-1185">Reference proteome</keyword>
<dbReference type="NCBIfam" id="TIGR01716">
    <property type="entry name" value="RGG_Cterm"/>
    <property type="match status" value="1"/>
</dbReference>
<comment type="caution">
    <text evidence="2">The sequence shown here is derived from an EMBL/GenBank/DDBJ whole genome shotgun (WGS) entry which is preliminary data.</text>
</comment>
<dbReference type="InterPro" id="IPR010982">
    <property type="entry name" value="Lambda_DNA-bd_dom_sf"/>
</dbReference>
<dbReference type="OrthoDB" id="2360592at2"/>
<dbReference type="GO" id="GO:0003677">
    <property type="term" value="F:DNA binding"/>
    <property type="evidence" value="ECO:0007669"/>
    <property type="project" value="InterPro"/>
</dbReference>
<gene>
    <name evidence="2" type="ORF">BCR26_11535</name>
</gene>
<protein>
    <submittedName>
        <fullName evidence="2">MutR family transcriptional regulator</fullName>
    </submittedName>
</protein>
<dbReference type="Pfam" id="PF01381">
    <property type="entry name" value="HTH_3"/>
    <property type="match status" value="1"/>
</dbReference>
<evidence type="ECO:0000313" key="2">
    <source>
        <dbReference type="EMBL" id="OEH82849.1"/>
    </source>
</evidence>
<dbReference type="InterPro" id="IPR010057">
    <property type="entry name" value="Transcription_activator_Rgg_C"/>
</dbReference>
<dbReference type="Pfam" id="PF21259">
    <property type="entry name" value="Rgg_C"/>
    <property type="match status" value="1"/>
</dbReference>